<dbReference type="HOGENOM" id="CLU_037379_0_0_1"/>
<feature type="region of interest" description="Disordered" evidence="1">
    <location>
        <begin position="37"/>
        <end position="72"/>
    </location>
</feature>
<dbReference type="Gene3D" id="3.30.1370.110">
    <property type="match status" value="1"/>
</dbReference>
<proteinExistence type="predicted"/>
<dbReference type="FunCoup" id="A9RWT1">
    <property type="interactions" value="1702"/>
</dbReference>
<dbReference type="Gramene" id="Pp3c18_21070V3.1">
    <property type="protein sequence ID" value="Pp3c18_21070V3.1"/>
    <property type="gene ID" value="Pp3c18_21070"/>
</dbReference>
<evidence type="ECO:0000256" key="1">
    <source>
        <dbReference type="SAM" id="MobiDB-lite"/>
    </source>
</evidence>
<sequence>MRVIILVHADVVSESVVIYRCSRTWMEKPQGWSSLTRQMLNSSSSRDEDPFPSLQGAGAGDSKPTTVGVGGSRRPVLQAPFVSVVGKGRLPTRGRGNETNLNREDAAVARLRERYGWADDRLLRDVLQAVGGDEDVACGQLDAMAEPSSPPPEGPGGKFDVAGDGLRSAGAVECEKNDVYLKNRREALRMSRARGKNARAAYNAYMAGDHALAKQYSREAHENWKTAEILHAQAAEEILYSRNADGVFNVWTIDLHGLHATEAVMALQERLAYLEEELAKNPGFLYSSQRVPNSLSDVKGEGLGVNGLMNGKHEQSLPLAASRAVVKSDLSVITGVGRHSKGGPSLPLAVKNFLLSNGYKFTEPRPGAVSVAPKRHYA</sequence>
<dbReference type="OMA" id="MNSWADD"/>
<reference evidence="4" key="3">
    <citation type="submission" date="2020-12" db="UniProtKB">
        <authorList>
            <consortium name="EnsemblPlants"/>
        </authorList>
    </citation>
    <scope>IDENTIFICATION</scope>
</reference>
<dbReference type="STRING" id="3218.A9RWT1"/>
<name>A9RWT1_PHYPA</name>
<evidence type="ECO:0000259" key="2">
    <source>
        <dbReference type="PROSITE" id="PS50828"/>
    </source>
</evidence>
<dbReference type="PANTHER" id="PTHR47812:SF2">
    <property type="entry name" value="SMR (SMALL MUTS RELATED) DOMAIN-CONTAINING PROTEIN"/>
    <property type="match status" value="1"/>
</dbReference>
<dbReference type="InterPro" id="IPR013899">
    <property type="entry name" value="DUF1771"/>
</dbReference>
<evidence type="ECO:0000313" key="5">
    <source>
        <dbReference type="Proteomes" id="UP000006727"/>
    </source>
</evidence>
<dbReference type="EnsemblPlants" id="Pp3c18_21070V3.1">
    <property type="protein sequence ID" value="Pp3c18_21070V3.1"/>
    <property type="gene ID" value="Pp3c18_21070"/>
</dbReference>
<organism evidence="3">
    <name type="scientific">Physcomitrium patens</name>
    <name type="common">Spreading-leaved earth moss</name>
    <name type="synonym">Physcomitrella patens</name>
    <dbReference type="NCBI Taxonomy" id="3218"/>
    <lineage>
        <taxon>Eukaryota</taxon>
        <taxon>Viridiplantae</taxon>
        <taxon>Streptophyta</taxon>
        <taxon>Embryophyta</taxon>
        <taxon>Bryophyta</taxon>
        <taxon>Bryophytina</taxon>
        <taxon>Bryopsida</taxon>
        <taxon>Funariidae</taxon>
        <taxon>Funariales</taxon>
        <taxon>Funariaceae</taxon>
        <taxon>Physcomitrium</taxon>
    </lineage>
</organism>
<dbReference type="eggNOG" id="KOG2401">
    <property type="taxonomic scope" value="Eukaryota"/>
</dbReference>
<protein>
    <recommendedName>
        <fullName evidence="2">Smr domain-containing protein</fullName>
    </recommendedName>
</protein>
<evidence type="ECO:0000313" key="4">
    <source>
        <dbReference type="EnsemblPlants" id="Pp3c18_21070V3.1"/>
    </source>
</evidence>
<gene>
    <name evidence="4" type="primary">LOC112295632</name>
    <name evidence="3" type="ORF">PHYPA_023401</name>
</gene>
<dbReference type="KEGG" id="ppp:112295632"/>
<dbReference type="RefSeq" id="XP_024403232.1">
    <property type="nucleotide sequence ID" value="XM_024547464.2"/>
</dbReference>
<dbReference type="GeneID" id="112295632"/>
<dbReference type="EnsemblPlants" id="Pp3c18_21070V3.2">
    <property type="protein sequence ID" value="Pp3c18_21070V3.2"/>
    <property type="gene ID" value="Pp3c18_21070"/>
</dbReference>
<feature type="domain" description="Smr" evidence="2">
    <location>
        <begin position="253"/>
        <end position="374"/>
    </location>
</feature>
<dbReference type="Pfam" id="PF08590">
    <property type="entry name" value="DUF1771"/>
    <property type="match status" value="1"/>
</dbReference>
<evidence type="ECO:0000313" key="3">
    <source>
        <dbReference type="EMBL" id="PNR35501.1"/>
    </source>
</evidence>
<dbReference type="PaxDb" id="3218-PP1S33_125V6.1"/>
<reference evidence="3 5" key="2">
    <citation type="journal article" date="2018" name="Plant J.">
        <title>The Physcomitrella patens chromosome-scale assembly reveals moss genome structure and evolution.</title>
        <authorList>
            <person name="Lang D."/>
            <person name="Ullrich K.K."/>
            <person name="Murat F."/>
            <person name="Fuchs J."/>
            <person name="Jenkins J."/>
            <person name="Haas F.B."/>
            <person name="Piednoel M."/>
            <person name="Gundlach H."/>
            <person name="Van Bel M."/>
            <person name="Meyberg R."/>
            <person name="Vives C."/>
            <person name="Morata J."/>
            <person name="Symeonidi A."/>
            <person name="Hiss M."/>
            <person name="Muchero W."/>
            <person name="Kamisugi Y."/>
            <person name="Saleh O."/>
            <person name="Blanc G."/>
            <person name="Decker E.L."/>
            <person name="van Gessel N."/>
            <person name="Grimwood J."/>
            <person name="Hayes R.D."/>
            <person name="Graham S.W."/>
            <person name="Gunter L.E."/>
            <person name="McDaniel S.F."/>
            <person name="Hoernstein S.N.W."/>
            <person name="Larsson A."/>
            <person name="Li F.W."/>
            <person name="Perroud P.F."/>
            <person name="Phillips J."/>
            <person name="Ranjan P."/>
            <person name="Rokshar D.S."/>
            <person name="Rothfels C.J."/>
            <person name="Schneider L."/>
            <person name="Shu S."/>
            <person name="Stevenson D.W."/>
            <person name="Thummler F."/>
            <person name="Tillich M."/>
            <person name="Villarreal Aguilar J.C."/>
            <person name="Widiez T."/>
            <person name="Wong G.K."/>
            <person name="Wymore A."/>
            <person name="Zhang Y."/>
            <person name="Zimmer A.D."/>
            <person name="Quatrano R.S."/>
            <person name="Mayer K.F.X."/>
            <person name="Goodstein D."/>
            <person name="Casacuberta J.M."/>
            <person name="Vandepoele K."/>
            <person name="Reski R."/>
            <person name="Cuming A.C."/>
            <person name="Tuskan G.A."/>
            <person name="Maumus F."/>
            <person name="Salse J."/>
            <person name="Schmutz J."/>
            <person name="Rensing S.A."/>
        </authorList>
    </citation>
    <scope>NUCLEOTIDE SEQUENCE [LARGE SCALE GENOMIC DNA]</scope>
    <source>
        <strain evidence="4 5">cv. Gransden 2004</strain>
    </source>
</reference>
<dbReference type="SMART" id="SM01162">
    <property type="entry name" value="DUF1771"/>
    <property type="match status" value="1"/>
</dbReference>
<dbReference type="InterPro" id="IPR036063">
    <property type="entry name" value="Smr_dom_sf"/>
</dbReference>
<keyword evidence="5" id="KW-1185">Reference proteome</keyword>
<dbReference type="InterPro" id="IPR002625">
    <property type="entry name" value="Smr_dom"/>
</dbReference>
<dbReference type="OrthoDB" id="3231855at2759"/>
<dbReference type="PANTHER" id="PTHR47812">
    <property type="entry name" value="SMR (SMALL MUTS RELATED) DOMAIN-CONTAINING PROTEIN"/>
    <property type="match status" value="1"/>
</dbReference>
<dbReference type="SUPFAM" id="SSF160443">
    <property type="entry name" value="SMR domain-like"/>
    <property type="match status" value="1"/>
</dbReference>
<dbReference type="EMBL" id="ABEU02000018">
    <property type="protein sequence ID" value="PNR35501.1"/>
    <property type="molecule type" value="Genomic_DNA"/>
</dbReference>
<dbReference type="PROSITE" id="PS50828">
    <property type="entry name" value="SMR"/>
    <property type="match status" value="1"/>
</dbReference>
<accession>A9RWT1</accession>
<dbReference type="AlphaFoldDB" id="A9RWT1"/>
<dbReference type="Proteomes" id="UP000006727">
    <property type="component" value="Chromosome 18"/>
</dbReference>
<dbReference type="Gramene" id="Pp3c18_21070V3.2">
    <property type="protein sequence ID" value="Pp3c18_21070V3.2"/>
    <property type="gene ID" value="Pp3c18_21070"/>
</dbReference>
<reference evidence="3 5" key="1">
    <citation type="journal article" date="2008" name="Science">
        <title>The Physcomitrella genome reveals evolutionary insights into the conquest of land by plants.</title>
        <authorList>
            <person name="Rensing S."/>
            <person name="Lang D."/>
            <person name="Zimmer A."/>
            <person name="Terry A."/>
            <person name="Salamov A."/>
            <person name="Shapiro H."/>
            <person name="Nishiyama T."/>
            <person name="Perroud P.-F."/>
            <person name="Lindquist E."/>
            <person name="Kamisugi Y."/>
            <person name="Tanahashi T."/>
            <person name="Sakakibara K."/>
            <person name="Fujita T."/>
            <person name="Oishi K."/>
            <person name="Shin-I T."/>
            <person name="Kuroki Y."/>
            <person name="Toyoda A."/>
            <person name="Suzuki Y."/>
            <person name="Hashimoto A."/>
            <person name="Yamaguchi K."/>
            <person name="Sugano A."/>
            <person name="Kohara Y."/>
            <person name="Fujiyama A."/>
            <person name="Anterola A."/>
            <person name="Aoki S."/>
            <person name="Ashton N."/>
            <person name="Barbazuk W.B."/>
            <person name="Barker E."/>
            <person name="Bennetzen J."/>
            <person name="Bezanilla M."/>
            <person name="Blankenship R."/>
            <person name="Cho S.H."/>
            <person name="Dutcher S."/>
            <person name="Estelle M."/>
            <person name="Fawcett J.A."/>
            <person name="Gundlach H."/>
            <person name="Hanada K."/>
            <person name="Heyl A."/>
            <person name="Hicks K.A."/>
            <person name="Hugh J."/>
            <person name="Lohr M."/>
            <person name="Mayer K."/>
            <person name="Melkozernov A."/>
            <person name="Murata T."/>
            <person name="Nelson D."/>
            <person name="Pils B."/>
            <person name="Prigge M."/>
            <person name="Reiss B."/>
            <person name="Renner T."/>
            <person name="Rombauts S."/>
            <person name="Rushton P."/>
            <person name="Sanderfoot A."/>
            <person name="Schween G."/>
            <person name="Shiu S.-H."/>
            <person name="Stueber K."/>
            <person name="Theodoulou F.L."/>
            <person name="Tu H."/>
            <person name="Van de Peer Y."/>
            <person name="Verrier P.J."/>
            <person name="Waters E."/>
            <person name="Wood A."/>
            <person name="Yang L."/>
            <person name="Cove D."/>
            <person name="Cuming A."/>
            <person name="Hasebe M."/>
            <person name="Lucas S."/>
            <person name="Mishler D.B."/>
            <person name="Reski R."/>
            <person name="Grigoriev I."/>
            <person name="Quatrano R.S."/>
            <person name="Boore J.L."/>
        </authorList>
    </citation>
    <scope>NUCLEOTIDE SEQUENCE [LARGE SCALE GENOMIC DNA]</scope>
    <source>
        <strain evidence="4 5">cv. Gransden 2004</strain>
    </source>
</reference>
<dbReference type="SMART" id="SM00463">
    <property type="entry name" value="SMR"/>
    <property type="match status" value="1"/>
</dbReference>